<keyword evidence="5" id="KW-1185">Reference proteome</keyword>
<dbReference type="InterPro" id="IPR029151">
    <property type="entry name" value="Sensor-like_sf"/>
</dbReference>
<dbReference type="PROSITE" id="PS50887">
    <property type="entry name" value="GGDEF"/>
    <property type="match status" value="1"/>
</dbReference>
<accession>A0ABT6U8Z5</accession>
<dbReference type="InterPro" id="IPR029787">
    <property type="entry name" value="Nucleotide_cyclase"/>
</dbReference>
<proteinExistence type="predicted"/>
<evidence type="ECO:0000256" key="2">
    <source>
        <dbReference type="SAM" id="Phobius"/>
    </source>
</evidence>
<keyword evidence="2" id="KW-0472">Membrane</keyword>
<dbReference type="EMBL" id="JAOTLW010000004">
    <property type="protein sequence ID" value="MDI5830925.1"/>
    <property type="molecule type" value="Genomic_DNA"/>
</dbReference>
<dbReference type="Gene3D" id="3.30.450.20">
    <property type="entry name" value="PAS domain"/>
    <property type="match status" value="2"/>
</dbReference>
<sequence>MPSSLLPDLKQHHLLTKAFLFASIAIVIITLLIAVLNYQNHVRLRMVGYEEILNVLESTYIYELVKENEKQHSVLISMLDQNAILAGESVFNPVWAVGHKIKMEEEHYIYFYNALNGHIDSYPHWERSADFNPETRPWFHILKSESNAPVWIGPYEEFNSHQKVLSLGQKVLSDSGLPIGVMLVDMSLDTLDKVLERMSTNLNISVFIRDRQSQEMLSVVNGELLQFDTVSANQSVVCVSGLLDGILLVKPLAYVDWEVGIYVPAVRFQKALVEQLVLLLLPIAAFFIVAAMGTRSLMKVFRQELKLIELEVEQLNGVLSEDKLVNSSWFVDKSLRKIKNKLATQHLKLRLDPLTNIGNRRAFDEDLNQFGMHQPPYVLVLIDVDFFKQINDQFGHQFGDSVLRRVADILAVTFTRGQVYRFGGDEFACLLPLEDKAELVNNLNRLLDTIRLQQWREKQCRVTLSIGIAIGPKLPQKLFESADAALYRSKAAGRDCWHLG</sequence>
<dbReference type="InterPro" id="IPR000160">
    <property type="entry name" value="GGDEF_dom"/>
</dbReference>
<dbReference type="Gene3D" id="3.30.70.270">
    <property type="match status" value="1"/>
</dbReference>
<dbReference type="PANTHER" id="PTHR45138:SF24">
    <property type="entry name" value="DIGUANYLATE CYCLASE DGCC-RELATED"/>
    <property type="match status" value="1"/>
</dbReference>
<feature type="transmembrane region" description="Helical" evidence="2">
    <location>
        <begin position="276"/>
        <end position="298"/>
    </location>
</feature>
<evidence type="ECO:0000256" key="1">
    <source>
        <dbReference type="ARBA" id="ARBA00012528"/>
    </source>
</evidence>
<dbReference type="CDD" id="cd01949">
    <property type="entry name" value="GGDEF"/>
    <property type="match status" value="1"/>
</dbReference>
<evidence type="ECO:0000313" key="4">
    <source>
        <dbReference type="EMBL" id="MDI5830925.1"/>
    </source>
</evidence>
<dbReference type="SUPFAM" id="SSF55073">
    <property type="entry name" value="Nucleotide cyclase"/>
    <property type="match status" value="1"/>
</dbReference>
<keyword evidence="2" id="KW-1133">Transmembrane helix</keyword>
<dbReference type="InterPro" id="IPR043128">
    <property type="entry name" value="Rev_trsase/Diguanyl_cyclase"/>
</dbReference>
<dbReference type="InterPro" id="IPR050469">
    <property type="entry name" value="Diguanylate_Cyclase"/>
</dbReference>
<reference evidence="4 5" key="1">
    <citation type="submission" date="2022-09" db="EMBL/GenBank/DDBJ databases">
        <title>The outer-membrane cytochrome OmcA is essential for infection of Shewanella oneidensis by a zebrafish-associated bacteriophage.</title>
        <authorList>
            <person name="Grenfell A.W."/>
            <person name="Intile P."/>
            <person name="Mcfarlane J."/>
            <person name="Leung D."/>
            <person name="Abdalla K."/>
            <person name="Wold M."/>
            <person name="Kees E."/>
            <person name="Gralnick J."/>
        </authorList>
    </citation>
    <scope>NUCLEOTIDE SEQUENCE [LARGE SCALE GENOMIC DNA]</scope>
    <source>
        <strain evidence="4 5">NF-5</strain>
    </source>
</reference>
<organism evidence="4 5">
    <name type="scientific">Shewanella xiamenensis</name>
    <dbReference type="NCBI Taxonomy" id="332186"/>
    <lineage>
        <taxon>Bacteria</taxon>
        <taxon>Pseudomonadati</taxon>
        <taxon>Pseudomonadota</taxon>
        <taxon>Gammaproteobacteria</taxon>
        <taxon>Alteromonadales</taxon>
        <taxon>Shewanellaceae</taxon>
        <taxon>Shewanella</taxon>
    </lineage>
</organism>
<name>A0ABT6U8Z5_9GAMM</name>
<evidence type="ECO:0000259" key="3">
    <source>
        <dbReference type="PROSITE" id="PS50887"/>
    </source>
</evidence>
<dbReference type="RefSeq" id="WP_282679113.1">
    <property type="nucleotide sequence ID" value="NZ_JAOTLW010000004.1"/>
</dbReference>
<feature type="domain" description="GGDEF" evidence="3">
    <location>
        <begin position="375"/>
        <end position="500"/>
    </location>
</feature>
<evidence type="ECO:0000313" key="5">
    <source>
        <dbReference type="Proteomes" id="UP001159075"/>
    </source>
</evidence>
<dbReference type="PANTHER" id="PTHR45138">
    <property type="entry name" value="REGULATORY COMPONENTS OF SENSORY TRANSDUCTION SYSTEM"/>
    <property type="match status" value="1"/>
</dbReference>
<dbReference type="Pfam" id="PF00990">
    <property type="entry name" value="GGDEF"/>
    <property type="match status" value="1"/>
</dbReference>
<dbReference type="Proteomes" id="UP001159075">
    <property type="component" value="Unassembled WGS sequence"/>
</dbReference>
<gene>
    <name evidence="4" type="ORF">ODY93_05055</name>
</gene>
<keyword evidence="2" id="KW-0812">Transmembrane</keyword>
<dbReference type="NCBIfam" id="TIGR00254">
    <property type="entry name" value="GGDEF"/>
    <property type="match status" value="1"/>
</dbReference>
<dbReference type="SMART" id="SM00267">
    <property type="entry name" value="GGDEF"/>
    <property type="match status" value="1"/>
</dbReference>
<dbReference type="SUPFAM" id="SSF103190">
    <property type="entry name" value="Sensory domain-like"/>
    <property type="match status" value="1"/>
</dbReference>
<feature type="transmembrane region" description="Helical" evidence="2">
    <location>
        <begin position="20"/>
        <end position="38"/>
    </location>
</feature>
<dbReference type="EC" id="2.7.7.65" evidence="1"/>
<protein>
    <recommendedName>
        <fullName evidence="1">diguanylate cyclase</fullName>
        <ecNumber evidence="1">2.7.7.65</ecNumber>
    </recommendedName>
</protein>
<comment type="caution">
    <text evidence="4">The sequence shown here is derived from an EMBL/GenBank/DDBJ whole genome shotgun (WGS) entry which is preliminary data.</text>
</comment>